<organism evidence="1">
    <name type="scientific">marine sediment metagenome</name>
    <dbReference type="NCBI Taxonomy" id="412755"/>
    <lineage>
        <taxon>unclassified sequences</taxon>
        <taxon>metagenomes</taxon>
        <taxon>ecological metagenomes</taxon>
    </lineage>
</organism>
<gene>
    <name evidence="1" type="ORF">LCGC14_1556080</name>
</gene>
<name>A0A0F9INV8_9ZZZZ</name>
<comment type="caution">
    <text evidence="1">The sequence shown here is derived from an EMBL/GenBank/DDBJ whole genome shotgun (WGS) entry which is preliminary data.</text>
</comment>
<accession>A0A0F9INV8</accession>
<sequence length="51" mass="6029">MIGELKPQELDLKNTTAPNKSGIYFFHNAEELKNHFCYDEEKELEKVMEIL</sequence>
<dbReference type="EMBL" id="LAZR01011963">
    <property type="protein sequence ID" value="KKM50392.1"/>
    <property type="molecule type" value="Genomic_DNA"/>
</dbReference>
<reference evidence="1" key="1">
    <citation type="journal article" date="2015" name="Nature">
        <title>Complex archaea that bridge the gap between prokaryotes and eukaryotes.</title>
        <authorList>
            <person name="Spang A."/>
            <person name="Saw J.H."/>
            <person name="Jorgensen S.L."/>
            <person name="Zaremba-Niedzwiedzka K."/>
            <person name="Martijn J."/>
            <person name="Lind A.E."/>
            <person name="van Eijk R."/>
            <person name="Schleper C."/>
            <person name="Guy L."/>
            <person name="Ettema T.J."/>
        </authorList>
    </citation>
    <scope>NUCLEOTIDE SEQUENCE</scope>
</reference>
<proteinExistence type="predicted"/>
<evidence type="ECO:0000313" key="1">
    <source>
        <dbReference type="EMBL" id="KKM50392.1"/>
    </source>
</evidence>
<protein>
    <submittedName>
        <fullName evidence="1">Uncharacterized protein</fullName>
    </submittedName>
</protein>
<dbReference type="AlphaFoldDB" id="A0A0F9INV8"/>